<dbReference type="GO" id="GO:0050032">
    <property type="term" value="F:L-rhamnonate dehydratase activity"/>
    <property type="evidence" value="ECO:0007669"/>
    <property type="project" value="UniProtKB-EC"/>
</dbReference>
<organism evidence="5 6">
    <name type="scientific">Devosia equisanguinis</name>
    <dbReference type="NCBI Taxonomy" id="2490941"/>
    <lineage>
        <taxon>Bacteria</taxon>
        <taxon>Pseudomonadati</taxon>
        <taxon>Pseudomonadota</taxon>
        <taxon>Alphaproteobacteria</taxon>
        <taxon>Hyphomicrobiales</taxon>
        <taxon>Devosiaceae</taxon>
        <taxon>Devosia</taxon>
    </lineage>
</organism>
<dbReference type="GO" id="GO:0016052">
    <property type="term" value="P:carbohydrate catabolic process"/>
    <property type="evidence" value="ECO:0007669"/>
    <property type="project" value="TreeGrafter"/>
</dbReference>
<dbReference type="InterPro" id="IPR018110">
    <property type="entry name" value="Mandel_Rmase/mucon_lact_enz_CS"/>
</dbReference>
<evidence type="ECO:0000313" key="5">
    <source>
        <dbReference type="EMBL" id="VDS03017.1"/>
    </source>
</evidence>
<dbReference type="Proteomes" id="UP000268844">
    <property type="component" value="Unassembled WGS sequence"/>
</dbReference>
<keyword evidence="6" id="KW-1185">Reference proteome</keyword>
<dbReference type="GO" id="GO:0000287">
    <property type="term" value="F:magnesium ion binding"/>
    <property type="evidence" value="ECO:0007669"/>
    <property type="project" value="UniProtKB-ARBA"/>
</dbReference>
<dbReference type="AlphaFoldDB" id="A0A447I6L1"/>
<reference evidence="5 6" key="1">
    <citation type="submission" date="2018-12" db="EMBL/GenBank/DDBJ databases">
        <authorList>
            <person name="Criscuolo A."/>
        </authorList>
    </citation>
    <scope>NUCLEOTIDE SEQUENCE [LARGE SCALE GENOMIC DNA]</scope>
    <source>
        <strain evidence="5">ACIP1116281</strain>
    </source>
</reference>
<dbReference type="Pfam" id="PF13378">
    <property type="entry name" value="MR_MLE_C"/>
    <property type="match status" value="1"/>
</dbReference>
<keyword evidence="3" id="KW-0460">Magnesium</keyword>
<dbReference type="SUPFAM" id="SSF51604">
    <property type="entry name" value="Enolase C-terminal domain-like"/>
    <property type="match status" value="1"/>
</dbReference>
<evidence type="ECO:0000256" key="2">
    <source>
        <dbReference type="ARBA" id="ARBA00022723"/>
    </source>
</evidence>
<dbReference type="InterPro" id="IPR013341">
    <property type="entry name" value="Mandelate_racemase_N_dom"/>
</dbReference>
<dbReference type="EMBL" id="UZWD01000004">
    <property type="protein sequence ID" value="VDS03017.1"/>
    <property type="molecule type" value="Genomic_DNA"/>
</dbReference>
<keyword evidence="5" id="KW-0456">Lyase</keyword>
<evidence type="ECO:0000313" key="6">
    <source>
        <dbReference type="Proteomes" id="UP000268844"/>
    </source>
</evidence>
<evidence type="ECO:0000259" key="4">
    <source>
        <dbReference type="SMART" id="SM00922"/>
    </source>
</evidence>
<name>A0A447I6L1_9HYPH</name>
<dbReference type="SUPFAM" id="SSF54826">
    <property type="entry name" value="Enolase N-terminal domain-like"/>
    <property type="match status" value="1"/>
</dbReference>
<sequence length="386" mass="40365">MKVASVVAIPLEARFADVFGGADKVPAHISSPASHFRRIPRTGQVTTLVMVTADDGAVGYGECFGLPHPQLASTLVSHVIADFLKGAVIDDPAEMTADLYRYFIALGGTHGAPIEALSGVDIALWDLKARAADLPLATLLGGEPGPVETYVSPVGLHATPSETVAAARAYGERGFHALKLKIGRGPKVDAEHLKAVRDAMGDGFPIYLDANCAYDEHSALEVAEALAPYAPGWLEEPIPPGDVLAYARLRERSAVPLGAGENEFTLDAFRRLTEAGAVDFLQPNISRAGGVSGLLAIGDLCEKAGIVLAPHGVGGSIAVAAAVHTCRAAPAFGLYEANMLLNPLRDELSLKAPVIANGNLVAQDLPGHGAVPDPAMVDRFRWTARS</sequence>
<dbReference type="InterPro" id="IPR029017">
    <property type="entry name" value="Enolase-like_N"/>
</dbReference>
<dbReference type="PANTHER" id="PTHR13794">
    <property type="entry name" value="ENOLASE SUPERFAMILY, MANDELATE RACEMASE"/>
    <property type="match status" value="1"/>
</dbReference>
<dbReference type="SMART" id="SM00922">
    <property type="entry name" value="MR_MLE"/>
    <property type="match status" value="1"/>
</dbReference>
<dbReference type="EC" id="4.2.1.90" evidence="5"/>
<dbReference type="InterPro" id="IPR046945">
    <property type="entry name" value="RHMD-like"/>
</dbReference>
<keyword evidence="2" id="KW-0479">Metal-binding</keyword>
<dbReference type="InterPro" id="IPR029065">
    <property type="entry name" value="Enolase_C-like"/>
</dbReference>
<dbReference type="Pfam" id="PF02746">
    <property type="entry name" value="MR_MLE_N"/>
    <property type="match status" value="1"/>
</dbReference>
<dbReference type="SFLD" id="SFLDS00001">
    <property type="entry name" value="Enolase"/>
    <property type="match status" value="1"/>
</dbReference>
<evidence type="ECO:0000256" key="3">
    <source>
        <dbReference type="ARBA" id="ARBA00022842"/>
    </source>
</evidence>
<feature type="domain" description="Mandelate racemase/muconate lactonizing enzyme C-terminal" evidence="4">
    <location>
        <begin position="160"/>
        <end position="256"/>
    </location>
</feature>
<protein>
    <submittedName>
        <fullName evidence="5">L-rhamnonate dehydratase</fullName>
        <ecNumber evidence="5">4.2.1.90</ecNumber>
    </submittedName>
</protein>
<dbReference type="PROSITE" id="PS00909">
    <property type="entry name" value="MR_MLE_2"/>
    <property type="match status" value="1"/>
</dbReference>
<dbReference type="GO" id="GO:0009063">
    <property type="term" value="P:amino acid catabolic process"/>
    <property type="evidence" value="ECO:0007669"/>
    <property type="project" value="InterPro"/>
</dbReference>
<dbReference type="Gene3D" id="3.20.20.120">
    <property type="entry name" value="Enolase-like C-terminal domain"/>
    <property type="match status" value="1"/>
</dbReference>
<gene>
    <name evidence="5" type="primary">rhmD</name>
    <name evidence="5" type="ORF">DEVEQU_00137</name>
</gene>
<dbReference type="RefSeq" id="WP_164550184.1">
    <property type="nucleotide sequence ID" value="NZ_JBHTMH010000002.1"/>
</dbReference>
<proteinExistence type="predicted"/>
<dbReference type="InterPro" id="IPR013342">
    <property type="entry name" value="Mandelate_racemase_C"/>
</dbReference>
<dbReference type="PROSITE" id="PS00908">
    <property type="entry name" value="MR_MLE_1"/>
    <property type="match status" value="1"/>
</dbReference>
<dbReference type="InterPro" id="IPR036849">
    <property type="entry name" value="Enolase-like_C_sf"/>
</dbReference>
<dbReference type="CDD" id="cd03316">
    <property type="entry name" value="MR_like"/>
    <property type="match status" value="1"/>
</dbReference>
<accession>A0A447I6L1</accession>
<dbReference type="PANTHER" id="PTHR13794:SF58">
    <property type="entry name" value="MITOCHONDRIAL ENOLASE SUPERFAMILY MEMBER 1"/>
    <property type="match status" value="1"/>
</dbReference>
<dbReference type="Gene3D" id="3.30.390.10">
    <property type="entry name" value="Enolase-like, N-terminal domain"/>
    <property type="match status" value="1"/>
</dbReference>
<comment type="cofactor">
    <cofactor evidence="1">
        <name>Mg(2+)</name>
        <dbReference type="ChEBI" id="CHEBI:18420"/>
    </cofactor>
</comment>
<evidence type="ECO:0000256" key="1">
    <source>
        <dbReference type="ARBA" id="ARBA00001946"/>
    </source>
</evidence>